<keyword evidence="2" id="KW-0378">Hydrolase</keyword>
<dbReference type="AlphaFoldDB" id="A0A839A532"/>
<dbReference type="GO" id="GO:0035312">
    <property type="term" value="F:5'-3' DNA exonuclease activity"/>
    <property type="evidence" value="ECO:0007669"/>
    <property type="project" value="TreeGrafter"/>
</dbReference>
<keyword evidence="3" id="KW-1185">Reference proteome</keyword>
<comment type="caution">
    <text evidence="2">The sequence shown here is derived from an EMBL/GenBank/DDBJ whole genome shotgun (WGS) entry which is preliminary data.</text>
</comment>
<dbReference type="SMART" id="SM00481">
    <property type="entry name" value="POLIIIAc"/>
    <property type="match status" value="1"/>
</dbReference>
<dbReference type="InterPro" id="IPR004013">
    <property type="entry name" value="PHP_dom"/>
</dbReference>
<reference evidence="2 3" key="1">
    <citation type="submission" date="2020-06" db="EMBL/GenBank/DDBJ databases">
        <title>Reclassification of Facklamia ignava, Facklamia soureckii and Facklami tabacinasalis as Falseniella iganva gen. nov., comb. nov., Hutsoniella ignava gen. nov., comb. nov., and Ruoffia tabacinasalis gen. nov., comb. nov and description of Ruoffia haltotolerans sp. nov., isolated from hypersaline Inland Sea of Qatar.</title>
        <authorList>
            <person name="Fotedar R."/>
            <person name="Sankaranarayanan K."/>
            <person name="Lawson P."/>
            <person name="Caldwell M."/>
            <person name="Zeyara A."/>
            <person name="Al Malki A."/>
            <person name="Ali M."/>
        </authorList>
    </citation>
    <scope>NUCLEOTIDE SEQUENCE [LARGE SCALE GENOMIC DNA]</scope>
    <source>
        <strain evidence="2 3">INB8</strain>
    </source>
</reference>
<dbReference type="InterPro" id="IPR016195">
    <property type="entry name" value="Pol/histidinol_Pase-like"/>
</dbReference>
<dbReference type="InterPro" id="IPR003141">
    <property type="entry name" value="Pol/His_phosphatase_N"/>
</dbReference>
<evidence type="ECO:0000313" key="2">
    <source>
        <dbReference type="EMBL" id="MBA5728930.1"/>
    </source>
</evidence>
<accession>A0A839A532</accession>
<sequence length="337" mass="38570">MIAYQFPVEVHSHTIHSDGQFTVKELVESAVSFGYKGLILTDHNTSAGYLEMPAVPAVKDRELVTLHGIEWTTYFGHMLVHDADYDVDWREATPNTIDKYMAEVQVANGLIGIAHPFDMGSPICTGCHWDYQVQDYNHVNYIEIWNSNQPQEKSESILSYEFWLDKLTKGYEISCSAGRDWHRPDTDDANMGVTYLELTEEKLTQSNFKDALRNGRYYVTLGPVVQFNIENKNLLFLMGDRVHHSMLESGLVSVTLKPTELEALKAFSVENCSLTLWNNDQLIYQSEEVQDVSQEMSWNCTLPDAIEPGYFRFEIRGDFRGTKDTLIVVGNPIYLRK</sequence>
<proteinExistence type="predicted"/>
<name>A0A839A532_9LACT</name>
<dbReference type="Proteomes" id="UP000571018">
    <property type="component" value="Unassembled WGS sequence"/>
</dbReference>
<gene>
    <name evidence="2" type="ORF">HW423_03920</name>
</gene>
<dbReference type="InterPro" id="IPR052018">
    <property type="entry name" value="PHP_domain"/>
</dbReference>
<feature type="domain" description="Polymerase/histidinol phosphatase N-terminal" evidence="1">
    <location>
        <begin position="8"/>
        <end position="75"/>
    </location>
</feature>
<dbReference type="SUPFAM" id="SSF89550">
    <property type="entry name" value="PHP domain-like"/>
    <property type="match status" value="1"/>
</dbReference>
<organism evidence="2 3">
    <name type="scientific">Ruoffia halotolerans</name>
    <dbReference type="NCBI Taxonomy" id="2748684"/>
    <lineage>
        <taxon>Bacteria</taxon>
        <taxon>Bacillati</taxon>
        <taxon>Bacillota</taxon>
        <taxon>Bacilli</taxon>
        <taxon>Lactobacillales</taxon>
        <taxon>Aerococcaceae</taxon>
        <taxon>Ruoffia</taxon>
    </lineage>
</organism>
<evidence type="ECO:0000313" key="3">
    <source>
        <dbReference type="Proteomes" id="UP000571018"/>
    </source>
</evidence>
<dbReference type="PANTHER" id="PTHR42924:SF3">
    <property type="entry name" value="POLYMERASE_HISTIDINOL PHOSPHATASE N-TERMINAL DOMAIN-CONTAINING PROTEIN"/>
    <property type="match status" value="1"/>
</dbReference>
<dbReference type="NCBIfam" id="NF038032">
    <property type="entry name" value="CehA_McbA_metalo"/>
    <property type="match status" value="1"/>
</dbReference>
<dbReference type="EMBL" id="JACAOA010000007">
    <property type="protein sequence ID" value="MBA5728930.1"/>
    <property type="molecule type" value="Genomic_DNA"/>
</dbReference>
<dbReference type="Gene3D" id="3.20.20.140">
    <property type="entry name" value="Metal-dependent hydrolases"/>
    <property type="match status" value="1"/>
</dbReference>
<protein>
    <submittedName>
        <fullName evidence="2">CehA/McbA family metallohydrolase</fullName>
    </submittedName>
</protein>
<dbReference type="RefSeq" id="WP_218930647.1">
    <property type="nucleotide sequence ID" value="NZ_JACAOA010000007.1"/>
</dbReference>
<dbReference type="GO" id="GO:0004534">
    <property type="term" value="F:5'-3' RNA exonuclease activity"/>
    <property type="evidence" value="ECO:0007669"/>
    <property type="project" value="TreeGrafter"/>
</dbReference>
<evidence type="ECO:0000259" key="1">
    <source>
        <dbReference type="SMART" id="SM00481"/>
    </source>
</evidence>
<dbReference type="PANTHER" id="PTHR42924">
    <property type="entry name" value="EXONUCLEASE"/>
    <property type="match status" value="1"/>
</dbReference>
<dbReference type="Pfam" id="PF02811">
    <property type="entry name" value="PHP"/>
    <property type="match status" value="1"/>
</dbReference>